<organism evidence="7 8">
    <name type="scientific">Coemansia spiralis</name>
    <dbReference type="NCBI Taxonomy" id="417178"/>
    <lineage>
        <taxon>Eukaryota</taxon>
        <taxon>Fungi</taxon>
        <taxon>Fungi incertae sedis</taxon>
        <taxon>Zoopagomycota</taxon>
        <taxon>Kickxellomycotina</taxon>
        <taxon>Kickxellomycetes</taxon>
        <taxon>Kickxellales</taxon>
        <taxon>Kickxellaceae</taxon>
        <taxon>Coemansia</taxon>
    </lineage>
</organism>
<protein>
    <recommendedName>
        <fullName evidence="6">Gem-associated protein 2</fullName>
    </recommendedName>
</protein>
<evidence type="ECO:0000256" key="1">
    <source>
        <dbReference type="ARBA" id="ARBA00004496"/>
    </source>
</evidence>
<keyword evidence="2" id="KW-0963">Cytoplasm</keyword>
<evidence type="ECO:0000313" key="8">
    <source>
        <dbReference type="Proteomes" id="UP001151516"/>
    </source>
</evidence>
<dbReference type="GO" id="GO:0005681">
    <property type="term" value="C:spliceosomal complex"/>
    <property type="evidence" value="ECO:0007669"/>
    <property type="project" value="InterPro"/>
</dbReference>
<dbReference type="Proteomes" id="UP001151516">
    <property type="component" value="Unassembled WGS sequence"/>
</dbReference>
<dbReference type="PANTHER" id="PTHR12794:SF0">
    <property type="entry name" value="GEM-ASSOCIATED PROTEIN 2"/>
    <property type="match status" value="1"/>
</dbReference>
<dbReference type="GO" id="GO:0000245">
    <property type="term" value="P:spliceosomal complex assembly"/>
    <property type="evidence" value="ECO:0007669"/>
    <property type="project" value="InterPro"/>
</dbReference>
<name>A0A9W8GGY1_9FUNG</name>
<reference evidence="7" key="1">
    <citation type="submission" date="2022-07" db="EMBL/GenBank/DDBJ databases">
        <title>Phylogenomic reconstructions and comparative analyses of Kickxellomycotina fungi.</title>
        <authorList>
            <person name="Reynolds N.K."/>
            <person name="Stajich J.E."/>
            <person name="Barry K."/>
            <person name="Grigoriev I.V."/>
            <person name="Crous P."/>
            <person name="Smith M.E."/>
        </authorList>
    </citation>
    <scope>NUCLEOTIDE SEQUENCE</scope>
    <source>
        <strain evidence="7">CBS 109367</strain>
    </source>
</reference>
<dbReference type="GO" id="GO:0032797">
    <property type="term" value="C:SMN complex"/>
    <property type="evidence" value="ECO:0007669"/>
    <property type="project" value="TreeGrafter"/>
</dbReference>
<dbReference type="OrthoDB" id="428895at2759"/>
<evidence type="ECO:0000256" key="4">
    <source>
        <dbReference type="ARBA" id="ARBA00023187"/>
    </source>
</evidence>
<dbReference type="Pfam" id="PF04938">
    <property type="entry name" value="SIP1"/>
    <property type="match status" value="1"/>
</dbReference>
<keyword evidence="8" id="KW-1185">Reference proteome</keyword>
<gene>
    <name evidence="7" type="primary">GEMIN2</name>
    <name evidence="7" type="ORF">IWW39_004357</name>
</gene>
<comment type="caution">
    <text evidence="7">The sequence shown here is derived from an EMBL/GenBank/DDBJ whole genome shotgun (WGS) entry which is preliminary data.</text>
</comment>
<evidence type="ECO:0000256" key="6">
    <source>
        <dbReference type="ARBA" id="ARBA00047179"/>
    </source>
</evidence>
<keyword evidence="3" id="KW-0507">mRNA processing</keyword>
<dbReference type="AlphaFoldDB" id="A0A9W8GGY1"/>
<sequence>MDDSPSDIVYGQRGALPVPRNVVPGDLSTEPESGEQYMLRVRMEAASIPNVVVANNRRQLLLTSNPEKLPLVGTSPASHCLPLNSVAQPSAKWLSDFERYFAQQRRHFRAALAATNIAANPDVPGISQAKEWRTYCYNISDGNCQMLATLAHIDQPMTMRLLKWMTTWLSKDQLRRVEAIWLWYLLLSLDSLLDHEDTHALRELCRALLRIRSIVATSFCQERGEEIASLNILVAAVTRGYRQRDLE</sequence>
<dbReference type="EMBL" id="JANBTX010000159">
    <property type="protein sequence ID" value="KAJ2685321.1"/>
    <property type="molecule type" value="Genomic_DNA"/>
</dbReference>
<keyword evidence="4" id="KW-0508">mRNA splicing</keyword>
<evidence type="ECO:0000256" key="2">
    <source>
        <dbReference type="ARBA" id="ARBA00022490"/>
    </source>
</evidence>
<proteinExistence type="inferred from homology"/>
<dbReference type="InterPro" id="IPR017364">
    <property type="entry name" value="GEMIN2"/>
</dbReference>
<comment type="similarity">
    <text evidence="5">Belongs to the gemin-2 family.</text>
</comment>
<evidence type="ECO:0000256" key="3">
    <source>
        <dbReference type="ARBA" id="ARBA00022664"/>
    </source>
</evidence>
<comment type="subcellular location">
    <subcellularLocation>
        <location evidence="1">Cytoplasm</location>
    </subcellularLocation>
</comment>
<dbReference type="Gene3D" id="1.20.58.1070">
    <property type="match status" value="1"/>
</dbReference>
<dbReference type="PIRSF" id="PIRSF038038">
    <property type="entry name" value="SMN_Gemin2"/>
    <property type="match status" value="1"/>
</dbReference>
<evidence type="ECO:0000256" key="5">
    <source>
        <dbReference type="ARBA" id="ARBA00025758"/>
    </source>
</evidence>
<evidence type="ECO:0000313" key="7">
    <source>
        <dbReference type="EMBL" id="KAJ2685321.1"/>
    </source>
</evidence>
<dbReference type="PANTHER" id="PTHR12794">
    <property type="entry name" value="GEMIN2"/>
    <property type="match status" value="1"/>
</dbReference>
<dbReference type="GO" id="GO:0000387">
    <property type="term" value="P:spliceosomal snRNP assembly"/>
    <property type="evidence" value="ECO:0007669"/>
    <property type="project" value="InterPro"/>
</dbReference>
<dbReference type="InterPro" id="IPR035426">
    <property type="entry name" value="Gemin2/Brr1"/>
</dbReference>
<accession>A0A9W8GGY1</accession>